<dbReference type="EMBL" id="DPVG01000429">
    <property type="protein sequence ID" value="HCK25383.1"/>
    <property type="molecule type" value="Genomic_DNA"/>
</dbReference>
<reference evidence="4 5" key="1">
    <citation type="journal article" date="2018" name="Nat. Biotechnol.">
        <title>A standardized bacterial taxonomy based on genome phylogeny substantially revises the tree of life.</title>
        <authorList>
            <person name="Parks D.H."/>
            <person name="Chuvochina M."/>
            <person name="Waite D.W."/>
            <person name="Rinke C."/>
            <person name="Skarshewski A."/>
            <person name="Chaumeil P.A."/>
            <person name="Hugenholtz P."/>
        </authorList>
    </citation>
    <scope>NUCLEOTIDE SEQUENCE [LARGE SCALE GENOMIC DNA]</scope>
    <source>
        <strain evidence="4">UBA9667</strain>
    </source>
</reference>
<evidence type="ECO:0000256" key="2">
    <source>
        <dbReference type="ARBA" id="ARBA00022679"/>
    </source>
</evidence>
<feature type="non-terminal residue" evidence="4">
    <location>
        <position position="211"/>
    </location>
</feature>
<keyword evidence="2 4" id="KW-0808">Transferase</keyword>
<dbReference type="SUPFAM" id="SSF52540">
    <property type="entry name" value="P-loop containing nucleoside triphosphate hydrolases"/>
    <property type="match status" value="1"/>
</dbReference>
<protein>
    <submittedName>
        <fullName evidence="4">Sulfotransferase</fullName>
    </submittedName>
</protein>
<evidence type="ECO:0000313" key="4">
    <source>
        <dbReference type="EMBL" id="HCK25383.1"/>
    </source>
</evidence>
<dbReference type="InterPro" id="IPR000863">
    <property type="entry name" value="Sulfotransferase_dom"/>
</dbReference>
<comment type="caution">
    <text evidence="4">The sequence shown here is derived from an EMBL/GenBank/DDBJ whole genome shotgun (WGS) entry which is preliminary data.</text>
</comment>
<sequence>MKNIVWLASYPKSGNTWFRMFLANYLANVESPLLFSDITDTSIASSAVDFEEQIGLNPFELTPDEVDLYRPELYRVLSDDKTSDILYKKVHDAYICNQNNVPLFPAEVSRAAVYFVRNPLDVCVSYANHSASNVLKTVNLILNKEASLAGQKSGQLRQILLSWQEHYFSWSKQKEIPVYIVRYEDMKRIPMEAFGGIIRFLGLEYNEERLY</sequence>
<dbReference type="Proteomes" id="UP000263098">
    <property type="component" value="Unassembled WGS sequence"/>
</dbReference>
<organism evidence="4 5">
    <name type="scientific">Bacteroides graminisolvens</name>
    <dbReference type="NCBI Taxonomy" id="477666"/>
    <lineage>
        <taxon>Bacteria</taxon>
        <taxon>Pseudomonadati</taxon>
        <taxon>Bacteroidota</taxon>
        <taxon>Bacteroidia</taxon>
        <taxon>Bacteroidales</taxon>
        <taxon>Bacteroidaceae</taxon>
        <taxon>Bacteroides</taxon>
    </lineage>
</organism>
<dbReference type="InterPro" id="IPR027417">
    <property type="entry name" value="P-loop_NTPase"/>
</dbReference>
<evidence type="ECO:0000313" key="5">
    <source>
        <dbReference type="Proteomes" id="UP000263098"/>
    </source>
</evidence>
<gene>
    <name evidence="4" type="ORF">DHW31_11580</name>
</gene>
<name>A0A3D2SGJ6_9BACE</name>
<evidence type="ECO:0000256" key="1">
    <source>
        <dbReference type="ARBA" id="ARBA00005771"/>
    </source>
</evidence>
<accession>A0A3D2SGJ6</accession>
<dbReference type="PANTHER" id="PTHR11783">
    <property type="entry name" value="SULFOTRANSFERASE SULT"/>
    <property type="match status" value="1"/>
</dbReference>
<dbReference type="Pfam" id="PF00685">
    <property type="entry name" value="Sulfotransfer_1"/>
    <property type="match status" value="1"/>
</dbReference>
<evidence type="ECO:0000259" key="3">
    <source>
        <dbReference type="Pfam" id="PF00685"/>
    </source>
</evidence>
<proteinExistence type="inferred from homology"/>
<dbReference type="AlphaFoldDB" id="A0A3D2SGJ6"/>
<feature type="domain" description="Sulfotransferase" evidence="3">
    <location>
        <begin position="5"/>
        <end position="210"/>
    </location>
</feature>
<dbReference type="Gene3D" id="3.40.50.300">
    <property type="entry name" value="P-loop containing nucleotide triphosphate hydrolases"/>
    <property type="match status" value="1"/>
</dbReference>
<dbReference type="GO" id="GO:0008146">
    <property type="term" value="F:sulfotransferase activity"/>
    <property type="evidence" value="ECO:0007669"/>
    <property type="project" value="InterPro"/>
</dbReference>
<comment type="similarity">
    <text evidence="1">Belongs to the sulfotransferase 1 family.</text>
</comment>